<dbReference type="GO" id="GO:0003735">
    <property type="term" value="F:structural constituent of ribosome"/>
    <property type="evidence" value="ECO:0007669"/>
    <property type="project" value="InterPro"/>
</dbReference>
<name>L0RBX6_9BACT</name>
<accession>L0RBX6</accession>
<dbReference type="STRING" id="1121451.DESAM_21450"/>
<protein>
    <submittedName>
        <fullName evidence="1">Uncharacterized protein</fullName>
    </submittedName>
</protein>
<dbReference type="Proteomes" id="UP000010808">
    <property type="component" value="Chromosome"/>
</dbReference>
<reference evidence="1 2" key="1">
    <citation type="submission" date="2012-10" db="EMBL/GenBank/DDBJ databases">
        <authorList>
            <person name="Genoscope - CEA"/>
        </authorList>
    </citation>
    <scope>NUCLEOTIDE SEQUENCE [LARGE SCALE GENOMIC DNA]</scope>
    <source>
        <strain evidence="2">AM13 / DSM 14728</strain>
    </source>
</reference>
<dbReference type="Pfam" id="PF01667">
    <property type="entry name" value="Ribosomal_S27e"/>
    <property type="match status" value="1"/>
</dbReference>
<dbReference type="EMBL" id="FO203522">
    <property type="protein sequence ID" value="CCO23727.1"/>
    <property type="molecule type" value="Genomic_DNA"/>
</dbReference>
<dbReference type="eggNOG" id="ENOG5031P9V">
    <property type="taxonomic scope" value="Bacteria"/>
</dbReference>
<sequence length="52" mass="5973">MWGIYSALKSAFNRKRKCPQCGKITIIRLENKLKTVKCEKCGHNLPAPKEQI</sequence>
<organism evidence="1 2">
    <name type="scientific">Maridesulfovibrio hydrothermalis AM13 = DSM 14728</name>
    <dbReference type="NCBI Taxonomy" id="1121451"/>
    <lineage>
        <taxon>Bacteria</taxon>
        <taxon>Pseudomonadati</taxon>
        <taxon>Thermodesulfobacteriota</taxon>
        <taxon>Desulfovibrionia</taxon>
        <taxon>Desulfovibrionales</taxon>
        <taxon>Desulfovibrionaceae</taxon>
        <taxon>Maridesulfovibrio</taxon>
    </lineage>
</organism>
<dbReference type="Gene3D" id="2.20.28.30">
    <property type="entry name" value="RNA polymerase ii, chain L"/>
    <property type="match status" value="1"/>
</dbReference>
<dbReference type="PATRIC" id="fig|1121451.3.peg.1691"/>
<evidence type="ECO:0000313" key="1">
    <source>
        <dbReference type="EMBL" id="CCO23727.1"/>
    </source>
</evidence>
<dbReference type="OrthoDB" id="5522908at2"/>
<dbReference type="AlphaFoldDB" id="L0RBX6"/>
<proteinExistence type="predicted"/>
<dbReference type="RefSeq" id="WP_015336330.1">
    <property type="nucleotide sequence ID" value="NC_020055.1"/>
</dbReference>
<dbReference type="GO" id="GO:0005840">
    <property type="term" value="C:ribosome"/>
    <property type="evidence" value="ECO:0007669"/>
    <property type="project" value="InterPro"/>
</dbReference>
<gene>
    <name evidence="1" type="ORF">DESAM_21450</name>
</gene>
<dbReference type="HOGENOM" id="CLU_3079082_0_0_7"/>
<dbReference type="InterPro" id="IPR000592">
    <property type="entry name" value="Ribosomal_eS27"/>
</dbReference>
<evidence type="ECO:0000313" key="2">
    <source>
        <dbReference type="Proteomes" id="UP000010808"/>
    </source>
</evidence>
<dbReference type="GO" id="GO:0006412">
    <property type="term" value="P:translation"/>
    <property type="evidence" value="ECO:0007669"/>
    <property type="project" value="InterPro"/>
</dbReference>
<dbReference type="KEGG" id="dhy:DESAM_21450"/>
<keyword evidence="2" id="KW-1185">Reference proteome</keyword>